<dbReference type="InterPro" id="IPR006696">
    <property type="entry name" value="DUF423"/>
</dbReference>
<name>A0A4V2KU53_9HYPH</name>
<evidence type="ECO:0000313" key="3">
    <source>
        <dbReference type="Proteomes" id="UP000292781"/>
    </source>
</evidence>
<feature type="transmembrane region" description="Helical" evidence="1">
    <location>
        <begin position="34"/>
        <end position="54"/>
    </location>
</feature>
<proteinExistence type="predicted"/>
<sequence length="124" mass="11772">MRASDGVLAAAGLIGAGGVAAAAASAHVTGGGPLAQAAEILMIHAAAVVALVALARTPARGAGLMIALAGVMALAAALFGADIAMLVFAGRHLFPMAAPIGGSILIGGWLMLAGLALAARIGRA</sequence>
<protein>
    <submittedName>
        <fullName evidence="2">DUF423 domain-containing protein</fullName>
    </submittedName>
</protein>
<dbReference type="AlphaFoldDB" id="A0A4V2KU53"/>
<gene>
    <name evidence="2" type="ORF">EYW49_05355</name>
</gene>
<evidence type="ECO:0000313" key="2">
    <source>
        <dbReference type="EMBL" id="TBW40094.1"/>
    </source>
</evidence>
<dbReference type="Proteomes" id="UP000292781">
    <property type="component" value="Unassembled WGS sequence"/>
</dbReference>
<keyword evidence="3" id="KW-1185">Reference proteome</keyword>
<keyword evidence="1" id="KW-0472">Membrane</keyword>
<evidence type="ECO:0000256" key="1">
    <source>
        <dbReference type="SAM" id="Phobius"/>
    </source>
</evidence>
<comment type="caution">
    <text evidence="2">The sequence shown here is derived from an EMBL/GenBank/DDBJ whole genome shotgun (WGS) entry which is preliminary data.</text>
</comment>
<feature type="transmembrane region" description="Helical" evidence="1">
    <location>
        <begin position="66"/>
        <end position="90"/>
    </location>
</feature>
<dbReference type="Pfam" id="PF04241">
    <property type="entry name" value="DUF423"/>
    <property type="match status" value="1"/>
</dbReference>
<keyword evidence="1" id="KW-1133">Transmembrane helix</keyword>
<keyword evidence="1" id="KW-0812">Transmembrane</keyword>
<feature type="transmembrane region" description="Helical" evidence="1">
    <location>
        <begin position="96"/>
        <end position="119"/>
    </location>
</feature>
<accession>A0A4V2KU53</accession>
<organism evidence="2 3">
    <name type="scientific">Siculibacillus lacustris</name>
    <dbReference type="NCBI Taxonomy" id="1549641"/>
    <lineage>
        <taxon>Bacteria</taxon>
        <taxon>Pseudomonadati</taxon>
        <taxon>Pseudomonadota</taxon>
        <taxon>Alphaproteobacteria</taxon>
        <taxon>Hyphomicrobiales</taxon>
        <taxon>Ancalomicrobiaceae</taxon>
        <taxon>Siculibacillus</taxon>
    </lineage>
</organism>
<reference evidence="2 3" key="1">
    <citation type="submission" date="2019-02" db="EMBL/GenBank/DDBJ databases">
        <title>Siculibacillus lacustris gen. nov., sp. nov., a new rosette-forming bacterium isolated from a freshwater crater lake (Lake St. Ana, Romania).</title>
        <authorList>
            <person name="Felfoldi T."/>
            <person name="Marton Z."/>
            <person name="Szabo A."/>
            <person name="Mentes A."/>
            <person name="Boka K."/>
            <person name="Marialigeti K."/>
            <person name="Mathe I."/>
            <person name="Koncz M."/>
            <person name="Schumann P."/>
            <person name="Toth E."/>
        </authorList>
    </citation>
    <scope>NUCLEOTIDE SEQUENCE [LARGE SCALE GENOMIC DNA]</scope>
    <source>
        <strain evidence="2 3">SA-279</strain>
    </source>
</reference>
<dbReference type="EMBL" id="SJFN01000005">
    <property type="protein sequence ID" value="TBW40094.1"/>
    <property type="molecule type" value="Genomic_DNA"/>
</dbReference>